<accession>A0A7K1Y0U3</accession>
<dbReference type="GO" id="GO:0008237">
    <property type="term" value="F:metallopeptidase activity"/>
    <property type="evidence" value="ECO:0007669"/>
    <property type="project" value="UniProtKB-KW"/>
</dbReference>
<keyword evidence="3" id="KW-0378">Hydrolase</keyword>
<protein>
    <submittedName>
        <fullName evidence="7">DNA repair protein</fullName>
    </submittedName>
</protein>
<proteinExistence type="predicted"/>
<evidence type="ECO:0000256" key="3">
    <source>
        <dbReference type="ARBA" id="ARBA00022801"/>
    </source>
</evidence>
<evidence type="ECO:0000256" key="4">
    <source>
        <dbReference type="ARBA" id="ARBA00022833"/>
    </source>
</evidence>
<keyword evidence="4" id="KW-0862">Zinc</keyword>
<evidence type="ECO:0000313" key="7">
    <source>
        <dbReference type="EMBL" id="MXV16894.1"/>
    </source>
</evidence>
<evidence type="ECO:0000259" key="6">
    <source>
        <dbReference type="PROSITE" id="PS50249"/>
    </source>
</evidence>
<dbReference type="GO" id="GO:0006508">
    <property type="term" value="P:proteolysis"/>
    <property type="evidence" value="ECO:0007669"/>
    <property type="project" value="UniProtKB-KW"/>
</dbReference>
<sequence length="155" mass="17098">MTKRLSSLKALEVELNYRTKVPCQDRPKIVSANDAFILLRHYWDDNKIDLIEEFKILLLDRGNTVLGISNVGSGGIAGCIADPKIVFALALKARATGIILAHNHPSGSLKPSRYDINITKKFVECGKMLEVDILDHLILTSGGFYSFGNEGMIPI</sequence>
<dbReference type="Gene3D" id="3.40.140.10">
    <property type="entry name" value="Cytidine Deaminase, domain 2"/>
    <property type="match status" value="1"/>
</dbReference>
<dbReference type="InterPro" id="IPR037518">
    <property type="entry name" value="MPN"/>
</dbReference>
<evidence type="ECO:0000256" key="2">
    <source>
        <dbReference type="ARBA" id="ARBA00022723"/>
    </source>
</evidence>
<dbReference type="AlphaFoldDB" id="A0A7K1Y0U3"/>
<evidence type="ECO:0000256" key="1">
    <source>
        <dbReference type="ARBA" id="ARBA00022670"/>
    </source>
</evidence>
<dbReference type="Proteomes" id="UP000451233">
    <property type="component" value="Unassembled WGS sequence"/>
</dbReference>
<dbReference type="PROSITE" id="PS50249">
    <property type="entry name" value="MPN"/>
    <property type="match status" value="1"/>
</dbReference>
<keyword evidence="2" id="KW-0479">Metal-binding</keyword>
<dbReference type="PANTHER" id="PTHR30471:SF3">
    <property type="entry name" value="UPF0758 PROTEIN YEES-RELATED"/>
    <property type="match status" value="1"/>
</dbReference>
<dbReference type="RefSeq" id="WP_160907911.1">
    <property type="nucleotide sequence ID" value="NZ_WVHS01000004.1"/>
</dbReference>
<dbReference type="CDD" id="cd08071">
    <property type="entry name" value="MPN_DUF2466"/>
    <property type="match status" value="1"/>
</dbReference>
<dbReference type="EMBL" id="WVHS01000004">
    <property type="protein sequence ID" value="MXV16894.1"/>
    <property type="molecule type" value="Genomic_DNA"/>
</dbReference>
<dbReference type="GO" id="GO:0046872">
    <property type="term" value="F:metal ion binding"/>
    <property type="evidence" value="ECO:0007669"/>
    <property type="project" value="UniProtKB-KW"/>
</dbReference>
<feature type="domain" description="MPN" evidence="6">
    <location>
        <begin position="28"/>
        <end position="153"/>
    </location>
</feature>
<name>A0A7K1Y0U3_9SPHI</name>
<comment type="caution">
    <text evidence="7">The sequence shown here is derived from an EMBL/GenBank/DDBJ whole genome shotgun (WGS) entry which is preliminary data.</text>
</comment>
<dbReference type="InterPro" id="IPR001405">
    <property type="entry name" value="UPF0758"/>
</dbReference>
<dbReference type="PANTHER" id="PTHR30471">
    <property type="entry name" value="DNA REPAIR PROTEIN RADC"/>
    <property type="match status" value="1"/>
</dbReference>
<dbReference type="Pfam" id="PF04002">
    <property type="entry name" value="RadC"/>
    <property type="match status" value="1"/>
</dbReference>
<evidence type="ECO:0000256" key="5">
    <source>
        <dbReference type="ARBA" id="ARBA00023049"/>
    </source>
</evidence>
<dbReference type="PROSITE" id="PS01302">
    <property type="entry name" value="UPF0758"/>
    <property type="match status" value="1"/>
</dbReference>
<keyword evidence="8" id="KW-1185">Reference proteome</keyword>
<organism evidence="7 8">
    <name type="scientific">Hufsiella ginkgonis</name>
    <dbReference type="NCBI Taxonomy" id="2695274"/>
    <lineage>
        <taxon>Bacteria</taxon>
        <taxon>Pseudomonadati</taxon>
        <taxon>Bacteroidota</taxon>
        <taxon>Sphingobacteriia</taxon>
        <taxon>Sphingobacteriales</taxon>
        <taxon>Sphingobacteriaceae</taxon>
        <taxon>Hufsiella</taxon>
    </lineage>
</organism>
<keyword evidence="1" id="KW-0645">Protease</keyword>
<gene>
    <name evidence="7" type="ORF">GS398_16455</name>
</gene>
<evidence type="ECO:0000313" key="8">
    <source>
        <dbReference type="Proteomes" id="UP000451233"/>
    </source>
</evidence>
<keyword evidence="5" id="KW-0482">Metalloprotease</keyword>
<reference evidence="7 8" key="1">
    <citation type="submission" date="2019-11" db="EMBL/GenBank/DDBJ databases">
        <title>Pedobacter sp. HMF7056 Genome sequencing and assembly.</title>
        <authorList>
            <person name="Kang H."/>
            <person name="Kim H."/>
            <person name="Joh K."/>
        </authorList>
    </citation>
    <scope>NUCLEOTIDE SEQUENCE [LARGE SCALE GENOMIC DNA]</scope>
    <source>
        <strain evidence="7 8">HMF7056</strain>
    </source>
</reference>
<dbReference type="InterPro" id="IPR020891">
    <property type="entry name" value="UPF0758_CS"/>
</dbReference>
<dbReference type="InterPro" id="IPR025657">
    <property type="entry name" value="RadC_JAB"/>
</dbReference>